<protein>
    <recommendedName>
        <fullName evidence="4">DUF4239 domain-containing protein</fullName>
    </recommendedName>
</protein>
<keyword evidence="1" id="KW-0472">Membrane</keyword>
<dbReference type="Proteomes" id="UP000004980">
    <property type="component" value="Unassembled WGS sequence"/>
</dbReference>
<accession>A0ABP2PUF4</accession>
<organism evidence="2 3">
    <name type="scientific">Paraburkholderia hospita</name>
    <dbReference type="NCBI Taxonomy" id="169430"/>
    <lineage>
        <taxon>Bacteria</taxon>
        <taxon>Pseudomonadati</taxon>
        <taxon>Pseudomonadota</taxon>
        <taxon>Betaproteobacteria</taxon>
        <taxon>Burkholderiales</taxon>
        <taxon>Burkholderiaceae</taxon>
        <taxon>Paraburkholderia</taxon>
    </lineage>
</organism>
<evidence type="ECO:0000313" key="2">
    <source>
        <dbReference type="EMBL" id="EIN01436.1"/>
    </source>
</evidence>
<keyword evidence="1" id="KW-0812">Transmembrane</keyword>
<feature type="transmembrane region" description="Helical" evidence="1">
    <location>
        <begin position="197"/>
        <end position="215"/>
    </location>
</feature>
<comment type="caution">
    <text evidence="2">The sequence shown here is derived from an EMBL/GenBank/DDBJ whole genome shotgun (WGS) entry which is preliminary data.</text>
</comment>
<evidence type="ECO:0000256" key="1">
    <source>
        <dbReference type="SAM" id="Phobius"/>
    </source>
</evidence>
<reference evidence="2 3" key="1">
    <citation type="journal article" date="2012" name="J. Bacteriol.">
        <title>Draft Genome Sequence of the Soil Bacterium Burkholderia terrae Strain BS001, Which Interacts with Fungal Surface Structures.</title>
        <authorList>
            <person name="Nazir R."/>
            <person name="Hansen M.A."/>
            <person name="Sorensen S."/>
            <person name="van Elsas J.D."/>
        </authorList>
    </citation>
    <scope>NUCLEOTIDE SEQUENCE [LARGE SCALE GENOMIC DNA]</scope>
    <source>
        <strain evidence="2 3">BS001</strain>
    </source>
</reference>
<dbReference type="InterPro" id="IPR025333">
    <property type="entry name" value="DUF4239"/>
</dbReference>
<keyword evidence="3" id="KW-1185">Reference proteome</keyword>
<evidence type="ECO:0000313" key="3">
    <source>
        <dbReference type="Proteomes" id="UP000004980"/>
    </source>
</evidence>
<keyword evidence="1" id="KW-1133">Transmembrane helix</keyword>
<dbReference type="Pfam" id="PF14023">
    <property type="entry name" value="Bestrophin-like"/>
    <property type="match status" value="1"/>
</dbReference>
<name>A0ABP2PUF4_9BURK</name>
<gene>
    <name evidence="2" type="ORF">WQE_09082</name>
</gene>
<proteinExistence type="predicted"/>
<feature type="transmembrane region" description="Helical" evidence="1">
    <location>
        <begin position="39"/>
        <end position="61"/>
    </location>
</feature>
<sequence>MLMQETLSALVVFALLLAGTGVGFFGKAYLPEEHRRHETLQLIQLVMTMLVTFAALVLGLLTASAKSSFDTVGNDFRSYAAELIQLDMALRQYGPEAQYPRTLLRSYTAAAIAATWPGENPPSGDYPRFKSDLNHDKLEGIGLGEMLNESFVAVRKLQPIDSYQQHTQAECIARFERVIQARWTLIEEAHSSISKPFLTTLTFWLMIIFLCFGIVAPRNALALVMIMLGAVSIASAVFVIVDLDTPLTGPIVSSSLPMRDALAHLDRALARPTGDH</sequence>
<evidence type="ECO:0008006" key="4">
    <source>
        <dbReference type="Google" id="ProtNLM"/>
    </source>
</evidence>
<feature type="transmembrane region" description="Helical" evidence="1">
    <location>
        <begin position="221"/>
        <end position="241"/>
    </location>
</feature>
<dbReference type="EMBL" id="AKAU01000058">
    <property type="protein sequence ID" value="EIN01436.1"/>
    <property type="molecule type" value="Genomic_DNA"/>
</dbReference>